<dbReference type="RefSeq" id="WP_112716863.1">
    <property type="nucleotide sequence ID" value="NZ_LS483250.1"/>
</dbReference>
<dbReference type="InterPro" id="IPR018062">
    <property type="entry name" value="HTH_AraC-typ_CS"/>
</dbReference>
<evidence type="ECO:0000313" key="5">
    <source>
        <dbReference type="EMBL" id="SQD79891.1"/>
    </source>
</evidence>
<dbReference type="SMART" id="SM00342">
    <property type="entry name" value="HTH_ARAC"/>
    <property type="match status" value="1"/>
</dbReference>
<gene>
    <name evidence="5" type="ORF">MORIYA_3436</name>
</gene>
<protein>
    <submittedName>
        <fullName evidence="5">Putative transcriptional regulator</fullName>
    </submittedName>
</protein>
<dbReference type="Gene3D" id="1.10.10.60">
    <property type="entry name" value="Homeodomain-like"/>
    <property type="match status" value="1"/>
</dbReference>
<dbReference type="GO" id="GO:0005829">
    <property type="term" value="C:cytosol"/>
    <property type="evidence" value="ECO:0007669"/>
    <property type="project" value="TreeGrafter"/>
</dbReference>
<evidence type="ECO:0000256" key="3">
    <source>
        <dbReference type="ARBA" id="ARBA00023163"/>
    </source>
</evidence>
<dbReference type="PANTHER" id="PTHR47894:SF1">
    <property type="entry name" value="HTH-TYPE TRANSCRIPTIONAL REGULATOR VQSM"/>
    <property type="match status" value="1"/>
</dbReference>
<dbReference type="PANTHER" id="PTHR47894">
    <property type="entry name" value="HTH-TYPE TRANSCRIPTIONAL REGULATOR GADX"/>
    <property type="match status" value="1"/>
</dbReference>
<dbReference type="AlphaFoldDB" id="A0A330LV41"/>
<dbReference type="Proteomes" id="UP000250163">
    <property type="component" value="Chromosome MORIYA"/>
</dbReference>
<dbReference type="PROSITE" id="PS01124">
    <property type="entry name" value="HTH_ARAC_FAMILY_2"/>
    <property type="match status" value="1"/>
</dbReference>
<accession>A0A330LV41</accession>
<dbReference type="InterPro" id="IPR009057">
    <property type="entry name" value="Homeodomain-like_sf"/>
</dbReference>
<dbReference type="GO" id="GO:0000976">
    <property type="term" value="F:transcription cis-regulatory region binding"/>
    <property type="evidence" value="ECO:0007669"/>
    <property type="project" value="TreeGrafter"/>
</dbReference>
<feature type="domain" description="HTH araC/xylS-type" evidence="4">
    <location>
        <begin position="238"/>
        <end position="336"/>
    </location>
</feature>
<dbReference type="InterPro" id="IPR018060">
    <property type="entry name" value="HTH_AraC"/>
</dbReference>
<dbReference type="OrthoDB" id="5582699at2"/>
<sequence>MVGLGSVSVPVVKQYLRYVETLDIDVAALLSRSNITATTLTHESERITGEQLQTFLSNLIIATDDPLFGLKSGAFVEPSSYSVLGYITMTCATLKQVLERIQPYEKLVGDMGVTSIRYQQQQIVVSWHCAYTVADVRELMVDNVFASWLAYARWLSGQDLGPVAVHLQRAEPSAEIMHYYQQIFACPVLFAQPSNSLVLSRDNLNIPLRQPDHSLLQTLELHAAGQVSALGEMHSFSVQVHDIIRILLSKGITRKDMVAAQLNMSERTLQRKLQQEQTSYQKLLDEARLSLAQQYLTNSKLGIDEIAILLGFSETRSFFRSFKLWTGQTPNVYRECAESVVYKNQVK</sequence>
<name>A0A330LV41_9GAMM</name>
<evidence type="ECO:0000313" key="6">
    <source>
        <dbReference type="Proteomes" id="UP000250163"/>
    </source>
</evidence>
<dbReference type="KEGG" id="mya:MORIYA_3436"/>
<reference evidence="6" key="1">
    <citation type="submission" date="2018-05" db="EMBL/GenBank/DDBJ databases">
        <authorList>
            <person name="Cea G.-C."/>
            <person name="William W."/>
        </authorList>
    </citation>
    <scope>NUCLEOTIDE SEQUENCE [LARGE SCALE GENOMIC DNA]</scope>
    <source>
        <strain evidence="6">DB21MT 5</strain>
    </source>
</reference>
<proteinExistence type="predicted"/>
<organism evidence="5 6">
    <name type="scientific">Moritella yayanosii</name>
    <dbReference type="NCBI Taxonomy" id="69539"/>
    <lineage>
        <taxon>Bacteria</taxon>
        <taxon>Pseudomonadati</taxon>
        <taxon>Pseudomonadota</taxon>
        <taxon>Gammaproteobacteria</taxon>
        <taxon>Alteromonadales</taxon>
        <taxon>Moritellaceae</taxon>
        <taxon>Moritella</taxon>
    </lineage>
</organism>
<evidence type="ECO:0000256" key="2">
    <source>
        <dbReference type="ARBA" id="ARBA00023125"/>
    </source>
</evidence>
<dbReference type="EMBL" id="LS483250">
    <property type="protein sequence ID" value="SQD79891.1"/>
    <property type="molecule type" value="Genomic_DNA"/>
</dbReference>
<dbReference type="InterPro" id="IPR032687">
    <property type="entry name" value="AraC-type_N"/>
</dbReference>
<evidence type="ECO:0000259" key="4">
    <source>
        <dbReference type="PROSITE" id="PS01124"/>
    </source>
</evidence>
<dbReference type="GO" id="GO:0003700">
    <property type="term" value="F:DNA-binding transcription factor activity"/>
    <property type="evidence" value="ECO:0007669"/>
    <property type="project" value="InterPro"/>
</dbReference>
<keyword evidence="3" id="KW-0804">Transcription</keyword>
<dbReference type="Pfam" id="PF12833">
    <property type="entry name" value="HTH_18"/>
    <property type="match status" value="1"/>
</dbReference>
<keyword evidence="6" id="KW-1185">Reference proteome</keyword>
<dbReference type="PROSITE" id="PS00041">
    <property type="entry name" value="HTH_ARAC_FAMILY_1"/>
    <property type="match status" value="1"/>
</dbReference>
<keyword evidence="2" id="KW-0238">DNA-binding</keyword>
<dbReference type="Pfam" id="PF12625">
    <property type="entry name" value="Arabinose_bd"/>
    <property type="match status" value="1"/>
</dbReference>
<keyword evidence="1" id="KW-0805">Transcription regulation</keyword>
<evidence type="ECO:0000256" key="1">
    <source>
        <dbReference type="ARBA" id="ARBA00023015"/>
    </source>
</evidence>
<dbReference type="SUPFAM" id="SSF46689">
    <property type="entry name" value="Homeodomain-like"/>
    <property type="match status" value="1"/>
</dbReference>